<evidence type="ECO:0000313" key="3">
    <source>
        <dbReference type="EMBL" id="KAK3849848.1"/>
    </source>
</evidence>
<sequence length="212" mass="23945">MGKEGKDRCMTRDKGRGEGRDEERDEKERVRKGPYRSFIILQPSLSSSLLSSTAQSTTDVPPPPSPLLHHPIHHRHPSPFPLLHHTIHHSHPSPFPLLSFPLTLLHHPLHQLLFQTPSSSHSQPRASSCYRRRIVPQVVYCMRVPAVRRPGNQFVPTSFTLRRLLKAEAVVAAVGQAGVCCNVFPLAWSTLFCLPLFYLTLVYTVSSRLENL</sequence>
<feature type="transmembrane region" description="Helical" evidence="2">
    <location>
        <begin position="186"/>
        <end position="205"/>
    </location>
</feature>
<accession>A0AAE1BGK2</accession>
<feature type="region of interest" description="Disordered" evidence="1">
    <location>
        <begin position="1"/>
        <end position="35"/>
    </location>
</feature>
<keyword evidence="4" id="KW-1185">Reference proteome</keyword>
<dbReference type="AlphaFoldDB" id="A0AAE1BGK2"/>
<organism evidence="3 4">
    <name type="scientific">Petrolisthes cinctipes</name>
    <name type="common">Flat porcelain crab</name>
    <dbReference type="NCBI Taxonomy" id="88211"/>
    <lineage>
        <taxon>Eukaryota</taxon>
        <taxon>Metazoa</taxon>
        <taxon>Ecdysozoa</taxon>
        <taxon>Arthropoda</taxon>
        <taxon>Crustacea</taxon>
        <taxon>Multicrustacea</taxon>
        <taxon>Malacostraca</taxon>
        <taxon>Eumalacostraca</taxon>
        <taxon>Eucarida</taxon>
        <taxon>Decapoda</taxon>
        <taxon>Pleocyemata</taxon>
        <taxon>Anomura</taxon>
        <taxon>Galatheoidea</taxon>
        <taxon>Porcellanidae</taxon>
        <taxon>Petrolisthes</taxon>
    </lineage>
</organism>
<protein>
    <submittedName>
        <fullName evidence="3">Uncharacterized protein</fullName>
    </submittedName>
</protein>
<evidence type="ECO:0000256" key="2">
    <source>
        <dbReference type="SAM" id="Phobius"/>
    </source>
</evidence>
<reference evidence="3" key="1">
    <citation type="submission" date="2023-10" db="EMBL/GenBank/DDBJ databases">
        <title>Genome assemblies of two species of porcelain crab, Petrolisthes cinctipes and Petrolisthes manimaculis (Anomura: Porcellanidae).</title>
        <authorList>
            <person name="Angst P."/>
        </authorList>
    </citation>
    <scope>NUCLEOTIDE SEQUENCE</scope>
    <source>
        <strain evidence="3">PB745_01</strain>
        <tissue evidence="3">Gill</tissue>
    </source>
</reference>
<feature type="compositionally biased region" description="Basic and acidic residues" evidence="1">
    <location>
        <begin position="1"/>
        <end position="31"/>
    </location>
</feature>
<dbReference type="Proteomes" id="UP001286313">
    <property type="component" value="Unassembled WGS sequence"/>
</dbReference>
<keyword evidence="2" id="KW-0812">Transmembrane</keyword>
<evidence type="ECO:0000313" key="4">
    <source>
        <dbReference type="Proteomes" id="UP001286313"/>
    </source>
</evidence>
<gene>
    <name evidence="3" type="ORF">Pcinc_043413</name>
</gene>
<comment type="caution">
    <text evidence="3">The sequence shown here is derived from an EMBL/GenBank/DDBJ whole genome shotgun (WGS) entry which is preliminary data.</text>
</comment>
<name>A0AAE1BGK2_PETCI</name>
<evidence type="ECO:0000256" key="1">
    <source>
        <dbReference type="SAM" id="MobiDB-lite"/>
    </source>
</evidence>
<dbReference type="EMBL" id="JAWQEG010008676">
    <property type="protein sequence ID" value="KAK3849848.1"/>
    <property type="molecule type" value="Genomic_DNA"/>
</dbReference>
<proteinExistence type="predicted"/>
<keyword evidence="2" id="KW-0472">Membrane</keyword>
<keyword evidence="2" id="KW-1133">Transmembrane helix</keyword>